<organism evidence="16 17">
    <name type="scientific">Blomia tropicalis</name>
    <name type="common">Mite</name>
    <dbReference type="NCBI Taxonomy" id="40697"/>
    <lineage>
        <taxon>Eukaryota</taxon>
        <taxon>Metazoa</taxon>
        <taxon>Ecdysozoa</taxon>
        <taxon>Arthropoda</taxon>
        <taxon>Chelicerata</taxon>
        <taxon>Arachnida</taxon>
        <taxon>Acari</taxon>
        <taxon>Acariformes</taxon>
        <taxon>Sarcoptiformes</taxon>
        <taxon>Astigmata</taxon>
        <taxon>Glycyphagoidea</taxon>
        <taxon>Echimyopodidae</taxon>
        <taxon>Blomia</taxon>
    </lineage>
</organism>
<evidence type="ECO:0000256" key="5">
    <source>
        <dbReference type="ARBA" id="ARBA00022884"/>
    </source>
</evidence>
<feature type="compositionally biased region" description="Polar residues" evidence="12">
    <location>
        <begin position="1166"/>
        <end position="1184"/>
    </location>
</feature>
<keyword evidence="7 11" id="KW-0175">Coiled coil</keyword>
<feature type="domain" description="RING-type" evidence="13">
    <location>
        <begin position="395"/>
        <end position="438"/>
    </location>
</feature>
<accession>A0A9Q0RT88</accession>
<dbReference type="PRINTS" id="PR00080">
    <property type="entry name" value="SDRFAMILY"/>
</dbReference>
<dbReference type="AlphaFoldDB" id="A0A9Q0RT88"/>
<evidence type="ECO:0000313" key="17">
    <source>
        <dbReference type="Proteomes" id="UP001142055"/>
    </source>
</evidence>
<dbReference type="InterPro" id="IPR039515">
    <property type="entry name" value="NOT4_mRING-HC-C4C4"/>
</dbReference>
<dbReference type="PROSITE" id="PS00061">
    <property type="entry name" value="ADH_SHORT"/>
    <property type="match status" value="1"/>
</dbReference>
<evidence type="ECO:0000313" key="16">
    <source>
        <dbReference type="EMBL" id="KAJ6225606.1"/>
    </source>
</evidence>
<dbReference type="SUPFAM" id="SSF51735">
    <property type="entry name" value="NAD(P)-binding Rossmann-fold domains"/>
    <property type="match status" value="1"/>
</dbReference>
<dbReference type="PROSITE" id="PS50103">
    <property type="entry name" value="ZF_C3H1"/>
    <property type="match status" value="1"/>
</dbReference>
<evidence type="ECO:0000259" key="15">
    <source>
        <dbReference type="PROSITE" id="PS50103"/>
    </source>
</evidence>
<dbReference type="CDD" id="cd16618">
    <property type="entry name" value="mRING-HC-C4C4_CNOT4"/>
    <property type="match status" value="1"/>
</dbReference>
<dbReference type="InterPro" id="IPR013083">
    <property type="entry name" value="Znf_RING/FYVE/PHD"/>
</dbReference>
<feature type="compositionally biased region" description="Low complexity" evidence="12">
    <location>
        <begin position="750"/>
        <end position="761"/>
    </location>
</feature>
<dbReference type="EMBL" id="JAPWDV010000001">
    <property type="protein sequence ID" value="KAJ6225606.1"/>
    <property type="molecule type" value="Genomic_DNA"/>
</dbReference>
<dbReference type="Gene3D" id="3.30.40.10">
    <property type="entry name" value="Zinc/RING finger domain, C3HC4 (zinc finger)"/>
    <property type="match status" value="1"/>
</dbReference>
<feature type="compositionally biased region" description="Low complexity" evidence="12">
    <location>
        <begin position="844"/>
        <end position="857"/>
    </location>
</feature>
<dbReference type="Proteomes" id="UP001142055">
    <property type="component" value="Chromosome 1"/>
</dbReference>
<dbReference type="InterPro" id="IPR000571">
    <property type="entry name" value="Znf_CCCH"/>
</dbReference>
<dbReference type="PANTHER" id="PTHR12603:SF0">
    <property type="entry name" value="CCR4-NOT TRANSCRIPTION COMPLEX SUBUNIT 4"/>
    <property type="match status" value="1"/>
</dbReference>
<keyword evidence="8" id="KW-0539">Nucleus</keyword>
<evidence type="ECO:0000259" key="14">
    <source>
        <dbReference type="PROSITE" id="PS50102"/>
    </source>
</evidence>
<evidence type="ECO:0000256" key="11">
    <source>
        <dbReference type="SAM" id="Coils"/>
    </source>
</evidence>
<dbReference type="GO" id="GO:0003723">
    <property type="term" value="F:RNA binding"/>
    <property type="evidence" value="ECO:0007669"/>
    <property type="project" value="UniProtKB-UniRule"/>
</dbReference>
<dbReference type="Gene3D" id="3.40.50.720">
    <property type="entry name" value="NAD(P)-binding Rossmann-like Domain"/>
    <property type="match status" value="1"/>
</dbReference>
<dbReference type="PROSITE" id="PS50089">
    <property type="entry name" value="ZF_RING_2"/>
    <property type="match status" value="1"/>
</dbReference>
<name>A0A9Q0RT88_BLOTA</name>
<feature type="compositionally biased region" description="Low complexity" evidence="12">
    <location>
        <begin position="882"/>
        <end position="894"/>
    </location>
</feature>
<dbReference type="GO" id="GO:0016567">
    <property type="term" value="P:protein ubiquitination"/>
    <property type="evidence" value="ECO:0007669"/>
    <property type="project" value="TreeGrafter"/>
</dbReference>
<dbReference type="GO" id="GO:0005634">
    <property type="term" value="C:nucleus"/>
    <property type="evidence" value="ECO:0007669"/>
    <property type="project" value="UniProtKB-SubCell"/>
</dbReference>
<dbReference type="GO" id="GO:0016491">
    <property type="term" value="F:oxidoreductase activity"/>
    <property type="evidence" value="ECO:0007669"/>
    <property type="project" value="UniProtKB-KW"/>
</dbReference>
<feature type="domain" description="RRM" evidence="14">
    <location>
        <begin position="489"/>
        <end position="543"/>
    </location>
</feature>
<dbReference type="SMART" id="SM00360">
    <property type="entry name" value="RRM"/>
    <property type="match status" value="1"/>
</dbReference>
<dbReference type="InterPro" id="IPR000504">
    <property type="entry name" value="RRM_dom"/>
</dbReference>
<dbReference type="InterPro" id="IPR001841">
    <property type="entry name" value="Znf_RING"/>
</dbReference>
<feature type="domain" description="C3H1-type" evidence="15">
    <location>
        <begin position="573"/>
        <end position="601"/>
    </location>
</feature>
<dbReference type="InterPro" id="IPR036291">
    <property type="entry name" value="NAD(P)-bd_dom_sf"/>
</dbReference>
<keyword evidence="6" id="KW-0560">Oxidoreductase</keyword>
<keyword evidence="2 10" id="KW-0479">Metal-binding</keyword>
<dbReference type="GO" id="GO:0004842">
    <property type="term" value="F:ubiquitin-protein transferase activity"/>
    <property type="evidence" value="ECO:0007669"/>
    <property type="project" value="InterPro"/>
</dbReference>
<dbReference type="InterPro" id="IPR020904">
    <property type="entry name" value="Sc_DH/Rdtase_CS"/>
</dbReference>
<reference evidence="16" key="1">
    <citation type="submission" date="2022-12" db="EMBL/GenBank/DDBJ databases">
        <title>Genome assemblies of Blomia tropicalis.</title>
        <authorList>
            <person name="Cui Y."/>
        </authorList>
    </citation>
    <scope>NUCLEOTIDE SEQUENCE</scope>
    <source>
        <tissue evidence="16">Adult mites</tissue>
    </source>
</reference>
<gene>
    <name evidence="16" type="ORF">RDWZM_004151</name>
</gene>
<comment type="subcellular location">
    <subcellularLocation>
        <location evidence="1">Nucleus</location>
    </subcellularLocation>
</comment>
<dbReference type="PANTHER" id="PTHR12603">
    <property type="entry name" value="CCR4-NOT TRANSCRIPTION COMPLEX RELATED"/>
    <property type="match status" value="1"/>
</dbReference>
<evidence type="ECO:0000256" key="8">
    <source>
        <dbReference type="ARBA" id="ARBA00023242"/>
    </source>
</evidence>
<evidence type="ECO:0000256" key="2">
    <source>
        <dbReference type="ARBA" id="ARBA00022723"/>
    </source>
</evidence>
<feature type="compositionally biased region" description="Polar residues" evidence="12">
    <location>
        <begin position="683"/>
        <end position="699"/>
    </location>
</feature>
<feature type="zinc finger region" description="C3H1-type" evidence="10">
    <location>
        <begin position="573"/>
        <end position="601"/>
    </location>
</feature>
<sequence>MTETSFSRLRGCDSGFGHYLAKRLVAKGYYVFAACLSGTSDGAQHLRSNYRTDDQLLVVPLDVTNDQSVESARQIVSDKISSLNRKSSKYSNFGLWAVVNNAGILSLLEIEFGNMKPFTQQMEVNCMGVVRVTKAFLPLIRRNKFCRGRVVNVASLAGRFTMPGFVAYCMSKGAVITFSDGLRRELAKWNIEVVCIEPHLYKTNLVNRERLTNDYDQGWQTSSNETKQDYGNDYFDGFVRTMETALDTARDQIDQVVDTLERAVTQEIVESHYQVMKHVERIRVWFFSTLAPTPLVDYLMCKALTNALTTATATPSRQLAYRLCLRFSSAFNALLRSYPCMTESVFAPSTLESIGTSSHRPICSSLAATSADTQAANNAGFRHEFDNIADLAVECPLCMENLDIDDIDFFPCSCGYQVCRFCWHRLKNDENGLCPACRQEYPDSPIHFSAISIERVEELKKQKKKQKEKQKLKESNKANLSTIRVVQKNLLFVIGFSQRLSQEDLKKEFNKYGKIIKMVINTTSAYVTYTKAEDAVAAIKSLNELSANASAAAGKNGARASTGTGISSIRASLGTTKYCTHWLRCQTCPKQPDCMYLHEIADQEASFTKEEMQLGKHSEYEKRLIAYYLDVIAKEKEQKEKQQQQSQNQHQSNSNSPLTTSNSNTSKTNTSNFSVSNTTNYNGSSNDSETTSMRTWNGTNYGGHHTRNYSNESSSMKADGSRWTNKDEMNGKLSTSAIKINKNSKENADSDSSSGNSSLSSTPNQVDQSVFASYCSSSSSSSGTSSLNLCDNSDSGNSSTGNSSKSSTPDNILQKQSNGTTNGENDVQTHKNANQTQPLDNDLSDSVGHDSSSSTLLQDDDDGLDFDPISLSSRALEDMLRSTSNTNGNSNGQSMLDNFNTSSFGGSGRMIDRNLPNGFHHHQQQQQQQHLPINNSPFDALLGGESSSFLANKSNSFGNNSNNNAFGPFGSLQQQQRQTLLNQQQTSPQNAASHLQQQQILEQLQQIQHQRQQLDLQHKLSQQSDKNLFGNMEMYLSNMVQQQHQQQQQQNSAQLFQLNQQNQPNSQTKLWQQNSLRQLLPNVNIKFQQPNVDDNFLSQSLANLGLNAFGSSNGGLNNQAQSLSPSALNAAAAASFFGSNANSGQGLRPSNHHSSNSQMMGNNSQFWQSNGGPKSPPHSNGNNVLSAQQHQFIQQQHQQQQLMRIQRPQQNANFNSFFMNQFLANNMNSNPNGMGQPINRPPPGF</sequence>
<evidence type="ECO:0000256" key="4">
    <source>
        <dbReference type="ARBA" id="ARBA00022833"/>
    </source>
</evidence>
<dbReference type="InterPro" id="IPR012677">
    <property type="entry name" value="Nucleotide-bd_a/b_plait_sf"/>
</dbReference>
<dbReference type="PROSITE" id="PS50102">
    <property type="entry name" value="RRM"/>
    <property type="match status" value="1"/>
</dbReference>
<feature type="compositionally biased region" description="Low complexity" evidence="12">
    <location>
        <begin position="769"/>
        <end position="808"/>
    </location>
</feature>
<feature type="coiled-coil region" evidence="11">
    <location>
        <begin position="449"/>
        <end position="476"/>
    </location>
</feature>
<keyword evidence="5 9" id="KW-0694">RNA-binding</keyword>
<feature type="compositionally biased region" description="Low complexity" evidence="12">
    <location>
        <begin position="1152"/>
        <end position="1165"/>
    </location>
</feature>
<feature type="compositionally biased region" description="Low complexity" evidence="12">
    <location>
        <begin position="643"/>
        <end position="682"/>
    </location>
</feature>
<proteinExistence type="predicted"/>
<feature type="region of interest" description="Disordered" evidence="12">
    <location>
        <begin position="1142"/>
        <end position="1184"/>
    </location>
</feature>
<evidence type="ECO:0000256" key="1">
    <source>
        <dbReference type="ARBA" id="ARBA00004123"/>
    </source>
</evidence>
<dbReference type="SUPFAM" id="SSF57850">
    <property type="entry name" value="RING/U-box"/>
    <property type="match status" value="1"/>
</dbReference>
<evidence type="ECO:0000256" key="3">
    <source>
        <dbReference type="ARBA" id="ARBA00022771"/>
    </source>
</evidence>
<keyword evidence="4 10" id="KW-0862">Zinc</keyword>
<dbReference type="InterPro" id="IPR002347">
    <property type="entry name" value="SDR_fam"/>
</dbReference>
<protein>
    <submittedName>
        <fullName evidence="16">Uncharacterized protein</fullName>
    </submittedName>
</protein>
<keyword evidence="17" id="KW-1185">Reference proteome</keyword>
<dbReference type="Pfam" id="PF14570">
    <property type="entry name" value="zf-RING_4"/>
    <property type="match status" value="1"/>
</dbReference>
<dbReference type="SUPFAM" id="SSF54928">
    <property type="entry name" value="RNA-binding domain, RBD"/>
    <property type="match status" value="1"/>
</dbReference>
<evidence type="ECO:0000256" key="9">
    <source>
        <dbReference type="PROSITE-ProRule" id="PRU00176"/>
    </source>
</evidence>
<dbReference type="FunFam" id="3.30.40.10:FF:000006">
    <property type="entry name" value="CCR4-NOT transcription complex subunit 4"/>
    <property type="match status" value="1"/>
</dbReference>
<feature type="region of interest" description="Disordered" evidence="12">
    <location>
        <begin position="637"/>
        <end position="864"/>
    </location>
</feature>
<dbReference type="InterPro" id="IPR035979">
    <property type="entry name" value="RBD_domain_sf"/>
</dbReference>
<evidence type="ECO:0000256" key="12">
    <source>
        <dbReference type="SAM" id="MobiDB-lite"/>
    </source>
</evidence>
<evidence type="ECO:0000256" key="7">
    <source>
        <dbReference type="ARBA" id="ARBA00023054"/>
    </source>
</evidence>
<comment type="caution">
    <text evidence="16">The sequence shown here is derived from an EMBL/GenBank/DDBJ whole genome shotgun (WGS) entry which is preliminary data.</text>
</comment>
<dbReference type="InterPro" id="IPR039780">
    <property type="entry name" value="Mot2"/>
</dbReference>
<evidence type="ECO:0000259" key="13">
    <source>
        <dbReference type="PROSITE" id="PS50089"/>
    </source>
</evidence>
<feature type="compositionally biased region" description="Polar residues" evidence="12">
    <location>
        <begin position="895"/>
        <end position="904"/>
    </location>
</feature>
<dbReference type="Gene3D" id="3.30.70.330">
    <property type="match status" value="1"/>
</dbReference>
<dbReference type="GO" id="GO:0008270">
    <property type="term" value="F:zinc ion binding"/>
    <property type="evidence" value="ECO:0007669"/>
    <property type="project" value="UniProtKB-KW"/>
</dbReference>
<feature type="region of interest" description="Disordered" evidence="12">
    <location>
        <begin position="881"/>
        <end position="939"/>
    </location>
</feature>
<dbReference type="Pfam" id="PF00106">
    <property type="entry name" value="adh_short"/>
    <property type="match status" value="1"/>
</dbReference>
<evidence type="ECO:0000256" key="6">
    <source>
        <dbReference type="ARBA" id="ARBA00023002"/>
    </source>
</evidence>
<dbReference type="Pfam" id="PF00076">
    <property type="entry name" value="RRM_1"/>
    <property type="match status" value="1"/>
</dbReference>
<keyword evidence="3 10" id="KW-0863">Zinc-finger</keyword>
<dbReference type="PRINTS" id="PR00081">
    <property type="entry name" value="GDHRDH"/>
</dbReference>
<feature type="compositionally biased region" description="Polar residues" evidence="12">
    <location>
        <begin position="809"/>
        <end position="839"/>
    </location>
</feature>
<dbReference type="GO" id="GO:0030014">
    <property type="term" value="C:CCR4-NOT complex"/>
    <property type="evidence" value="ECO:0007669"/>
    <property type="project" value="InterPro"/>
</dbReference>
<evidence type="ECO:0000256" key="10">
    <source>
        <dbReference type="PROSITE-ProRule" id="PRU00723"/>
    </source>
</evidence>